<organism evidence="3 4">
    <name type="scientific">Dioscorea zingiberensis</name>
    <dbReference type="NCBI Taxonomy" id="325984"/>
    <lineage>
        <taxon>Eukaryota</taxon>
        <taxon>Viridiplantae</taxon>
        <taxon>Streptophyta</taxon>
        <taxon>Embryophyta</taxon>
        <taxon>Tracheophyta</taxon>
        <taxon>Spermatophyta</taxon>
        <taxon>Magnoliopsida</taxon>
        <taxon>Liliopsida</taxon>
        <taxon>Dioscoreales</taxon>
        <taxon>Dioscoreaceae</taxon>
        <taxon>Dioscorea</taxon>
    </lineage>
</organism>
<feature type="signal peptide" evidence="2">
    <location>
        <begin position="1"/>
        <end position="25"/>
    </location>
</feature>
<dbReference type="Pfam" id="PF02704">
    <property type="entry name" value="GASA"/>
    <property type="match status" value="1"/>
</dbReference>
<accession>A0A9D5C0J1</accession>
<keyword evidence="4" id="KW-1185">Reference proteome</keyword>
<evidence type="ECO:0000256" key="2">
    <source>
        <dbReference type="SAM" id="SignalP"/>
    </source>
</evidence>
<sequence>MASSQQALVFSSLLVLLLAFYLAESRTVVIDSQMEMIGGNDEKSVMTNNPTIDCGGACKVRCSRSSRPNLCKRACGSCCAKCQCVPPGTYGNHAMCPCYAALTTRGGKLKCP</sequence>
<name>A0A9D5C0J1_9LILI</name>
<dbReference type="PANTHER" id="PTHR23201:SF2">
    <property type="entry name" value="GIBBERELLIN-REGULATED PROTEIN 1-RELATED"/>
    <property type="match status" value="1"/>
</dbReference>
<comment type="caution">
    <text evidence="3">The sequence shown here is derived from an EMBL/GenBank/DDBJ whole genome shotgun (WGS) entry which is preliminary data.</text>
</comment>
<dbReference type="PANTHER" id="PTHR23201">
    <property type="entry name" value="EXTENSIN, PROLINE-RICH PROTEIN"/>
    <property type="match status" value="1"/>
</dbReference>
<gene>
    <name evidence="3" type="ORF">J5N97_029045</name>
</gene>
<dbReference type="EMBL" id="JAGGNH010000009">
    <property type="protein sequence ID" value="KAJ0963923.1"/>
    <property type="molecule type" value="Genomic_DNA"/>
</dbReference>
<evidence type="ECO:0000313" key="4">
    <source>
        <dbReference type="Proteomes" id="UP001085076"/>
    </source>
</evidence>
<dbReference type="Proteomes" id="UP001085076">
    <property type="component" value="Miscellaneous, Linkage group lg09"/>
</dbReference>
<dbReference type="InterPro" id="IPR003854">
    <property type="entry name" value="GASA"/>
</dbReference>
<dbReference type="AlphaFoldDB" id="A0A9D5C0J1"/>
<proteinExistence type="inferred from homology"/>
<evidence type="ECO:0000256" key="1">
    <source>
        <dbReference type="ARBA" id="ARBA00010582"/>
    </source>
</evidence>
<comment type="similarity">
    <text evidence="1">Belongs to the GASA family.</text>
</comment>
<protein>
    <submittedName>
        <fullName evidence="3">Uncharacterized protein</fullName>
    </submittedName>
</protein>
<reference evidence="3" key="2">
    <citation type="journal article" date="2022" name="Hortic Res">
        <title>The genome of Dioscorea zingiberensis sheds light on the biosynthesis, origin and evolution of the medicinally important diosgenin saponins.</title>
        <authorList>
            <person name="Li Y."/>
            <person name="Tan C."/>
            <person name="Li Z."/>
            <person name="Guo J."/>
            <person name="Li S."/>
            <person name="Chen X."/>
            <person name="Wang C."/>
            <person name="Dai X."/>
            <person name="Yang H."/>
            <person name="Song W."/>
            <person name="Hou L."/>
            <person name="Xu J."/>
            <person name="Tong Z."/>
            <person name="Xu A."/>
            <person name="Yuan X."/>
            <person name="Wang W."/>
            <person name="Yang Q."/>
            <person name="Chen L."/>
            <person name="Sun Z."/>
            <person name="Wang K."/>
            <person name="Pan B."/>
            <person name="Chen J."/>
            <person name="Bao Y."/>
            <person name="Liu F."/>
            <person name="Qi X."/>
            <person name="Gang D.R."/>
            <person name="Wen J."/>
            <person name="Li J."/>
        </authorList>
    </citation>
    <scope>NUCLEOTIDE SEQUENCE</scope>
    <source>
        <strain evidence="3">Dzin_1.0</strain>
    </source>
</reference>
<evidence type="ECO:0000313" key="3">
    <source>
        <dbReference type="EMBL" id="KAJ0963923.1"/>
    </source>
</evidence>
<dbReference type="OrthoDB" id="625265at2759"/>
<keyword evidence="2" id="KW-0732">Signal</keyword>
<feature type="chain" id="PRO_5038439577" evidence="2">
    <location>
        <begin position="26"/>
        <end position="112"/>
    </location>
</feature>
<reference evidence="3" key="1">
    <citation type="submission" date="2021-03" db="EMBL/GenBank/DDBJ databases">
        <authorList>
            <person name="Li Z."/>
            <person name="Yang C."/>
        </authorList>
    </citation>
    <scope>NUCLEOTIDE SEQUENCE</scope>
    <source>
        <strain evidence="3">Dzin_1.0</strain>
        <tissue evidence="3">Leaf</tissue>
    </source>
</reference>